<dbReference type="Proteomes" id="UP000069850">
    <property type="component" value="Chromosome 1"/>
</dbReference>
<feature type="domain" description="PUA" evidence="1">
    <location>
        <begin position="123"/>
        <end position="198"/>
    </location>
</feature>
<dbReference type="InterPro" id="IPR050128">
    <property type="entry name" value="Sulfate_adenylyltrnsfr_sub2"/>
</dbReference>
<proteinExistence type="predicted"/>
<dbReference type="SUPFAM" id="SSF88697">
    <property type="entry name" value="PUA domain-like"/>
    <property type="match status" value="1"/>
</dbReference>
<dbReference type="KEGG" id="mema:MMAB1_2907"/>
<dbReference type="InterPro" id="IPR036974">
    <property type="entry name" value="PUA_sf"/>
</dbReference>
<dbReference type="GO" id="GO:0004604">
    <property type="term" value="F:phosphoadenylyl-sulfate reductase (thioredoxin) activity"/>
    <property type="evidence" value="ECO:0007669"/>
    <property type="project" value="UniProtKB-EC"/>
</dbReference>
<dbReference type="Gene3D" id="3.40.50.620">
    <property type="entry name" value="HUPs"/>
    <property type="match status" value="1"/>
</dbReference>
<gene>
    <name evidence="2" type="ORF">MMAB1_2907</name>
</gene>
<dbReference type="GeneID" id="27138425"/>
<dbReference type="InterPro" id="IPR002500">
    <property type="entry name" value="PAPS_reduct_dom"/>
</dbReference>
<dbReference type="PROSITE" id="PS50890">
    <property type="entry name" value="PUA"/>
    <property type="match status" value="1"/>
</dbReference>
<dbReference type="SUPFAM" id="SSF52402">
    <property type="entry name" value="Adenine nucleotide alpha hydrolases-like"/>
    <property type="match status" value="1"/>
</dbReference>
<dbReference type="PANTHER" id="PTHR43196">
    <property type="entry name" value="SULFATE ADENYLYLTRANSFERASE SUBUNIT 2"/>
    <property type="match status" value="1"/>
</dbReference>
<dbReference type="AlphaFoldDB" id="A0A0X3BQM5"/>
<dbReference type="NCBIfam" id="TIGR00451">
    <property type="entry name" value="unchar_dom_2"/>
    <property type="match status" value="1"/>
</dbReference>
<dbReference type="GO" id="GO:0003723">
    <property type="term" value="F:RNA binding"/>
    <property type="evidence" value="ECO:0007669"/>
    <property type="project" value="InterPro"/>
</dbReference>
<dbReference type="CDD" id="cd23947">
    <property type="entry name" value="PAPS_reductase-like_YbdN"/>
    <property type="match status" value="1"/>
</dbReference>
<dbReference type="OrthoDB" id="5817at2157"/>
<dbReference type="Gene3D" id="2.30.130.10">
    <property type="entry name" value="PUA domain"/>
    <property type="match status" value="1"/>
</dbReference>
<dbReference type="NCBIfam" id="NF010367">
    <property type="entry name" value="PRK13795.1-2"/>
    <property type="match status" value="1"/>
</dbReference>
<dbReference type="SMART" id="SM00359">
    <property type="entry name" value="PUA"/>
    <property type="match status" value="1"/>
</dbReference>
<dbReference type="Pfam" id="PF01472">
    <property type="entry name" value="PUA"/>
    <property type="match status" value="1"/>
</dbReference>
<dbReference type="Pfam" id="PF01507">
    <property type="entry name" value="PAPS_reduct"/>
    <property type="match status" value="1"/>
</dbReference>
<dbReference type="PANTHER" id="PTHR43196:SF2">
    <property type="entry name" value="PHOSPHOADENOSINE PHOSPHOSULFATE REDUCTASE"/>
    <property type="match status" value="1"/>
</dbReference>
<organism evidence="2 3">
    <name type="scientific">Methanoculleus bourgensis</name>
    <dbReference type="NCBI Taxonomy" id="83986"/>
    <lineage>
        <taxon>Archaea</taxon>
        <taxon>Methanobacteriati</taxon>
        <taxon>Methanobacteriota</taxon>
        <taxon>Stenosarchaea group</taxon>
        <taxon>Methanomicrobia</taxon>
        <taxon>Methanomicrobiales</taxon>
        <taxon>Methanomicrobiaceae</taxon>
        <taxon>Methanoculleus</taxon>
    </lineage>
</organism>
<dbReference type="InterPro" id="IPR004521">
    <property type="entry name" value="Uncharacterised_CHP00451"/>
</dbReference>
<dbReference type="InterPro" id="IPR015947">
    <property type="entry name" value="PUA-like_sf"/>
</dbReference>
<evidence type="ECO:0000259" key="1">
    <source>
        <dbReference type="SMART" id="SM00359"/>
    </source>
</evidence>
<reference evidence="2 3" key="1">
    <citation type="submission" date="2016-01" db="EMBL/GenBank/DDBJ databases">
        <authorList>
            <person name="Manzoor S."/>
        </authorList>
    </citation>
    <scope>NUCLEOTIDE SEQUENCE [LARGE SCALE GENOMIC DNA]</scope>
    <source>
        <strain evidence="2">Methanoculleus sp MAB1</strain>
    </source>
</reference>
<dbReference type="RefSeq" id="WP_062265346.1">
    <property type="nucleotide sequence ID" value="NZ_LT158599.1"/>
</dbReference>
<name>A0A0X3BQM5_9EURY</name>
<dbReference type="InterPro" id="IPR002478">
    <property type="entry name" value="PUA"/>
</dbReference>
<dbReference type="EC" id="1.8.4.8" evidence="2"/>
<evidence type="ECO:0000313" key="3">
    <source>
        <dbReference type="Proteomes" id="UP000069850"/>
    </source>
</evidence>
<protein>
    <submittedName>
        <fullName evidence="2">Phosphoadenosine phosphosulfate reductase</fullName>
        <ecNumber evidence="2">1.8.4.8</ecNumber>
    </submittedName>
</protein>
<dbReference type="EMBL" id="LT158599">
    <property type="protein sequence ID" value="CVK34120.1"/>
    <property type="molecule type" value="Genomic_DNA"/>
</dbReference>
<keyword evidence="2" id="KW-0560">Oxidoreductase</keyword>
<evidence type="ECO:0000313" key="2">
    <source>
        <dbReference type="EMBL" id="CVK34120.1"/>
    </source>
</evidence>
<sequence length="469" mass="52542">MARLYLGKILLRWCDSCHVPVLGKVCACGAQTRPVAVTPPGDARPAFPDDAERINRIYSEHFGAPLIPEGHLALLNKVPAKDRMDEIVLGGAVVGAVRYIPEEQRWEPLPRPNAALLMRPMRRYVIVDDGAVPFIRDEGASVLAPGLTSIDPSVAEDDPVVILTRTGECIGVGRAKVDAVTAGTMERGVIVRTRRNAPSVCIPGKATWEDAVAANEPILAEYESTSIQFVRDVAAKNPLPPTVSYSGGKDSLATLLVVKKALGPVPLLFADTGLEFPETYENVDTVAARYGLDVFRVSDEETFWEEFEERGPPAVDNRWCCRVCKLHPLGRLIDEHWGECLSFIGQRKYESVRRMRSRRVWRNGHVPQQLSAAPIQQWTAMHVWLYIFREKAPYNRLYEQGLDRIGCFICPSSDLATLDMINNACPDLWSTWRERLAGWQEKQGLPPDWVERGLWRKRGDADEEEDSYN</sequence>
<dbReference type="InterPro" id="IPR014729">
    <property type="entry name" value="Rossmann-like_a/b/a_fold"/>
</dbReference>
<accession>A0A0X3BQM5</accession>